<dbReference type="STRING" id="413882.AAW51_5280"/>
<sequence length="80" mass="9534">MRDWANYDMENSPHEIEALVDSYLARNYHNPLVEPEVKGVRFDMLKCLDLYHSKELEAQVKRFVIKPKRSFRQDNPPSAR</sequence>
<evidence type="ECO:0000313" key="2">
    <source>
        <dbReference type="Proteomes" id="UP000035352"/>
    </source>
</evidence>
<dbReference type="Pfam" id="PF16695">
    <property type="entry name" value="Tai4"/>
    <property type="match status" value="1"/>
</dbReference>
<accession>A0A0G3BX77</accession>
<proteinExistence type="predicted"/>
<dbReference type="Proteomes" id="UP000035352">
    <property type="component" value="Chromosome"/>
</dbReference>
<keyword evidence="2" id="KW-1185">Reference proteome</keyword>
<dbReference type="EMBL" id="CP011371">
    <property type="protein sequence ID" value="AKJ31971.1"/>
    <property type="molecule type" value="Genomic_DNA"/>
</dbReference>
<dbReference type="InterPro" id="IPR038314">
    <property type="entry name" value="T6SS_sf"/>
</dbReference>
<dbReference type="KEGG" id="pbh:AAW51_5280"/>
<name>A0A0G3BX77_9BURK</name>
<protein>
    <submittedName>
        <fullName evidence="1">Uncharacterized protein</fullName>
    </submittedName>
</protein>
<dbReference type="InterPro" id="IPR032032">
    <property type="entry name" value="Tai4"/>
</dbReference>
<gene>
    <name evidence="1" type="ORF">AAW51_5280</name>
</gene>
<reference evidence="1 2" key="1">
    <citation type="submission" date="2015-05" db="EMBL/GenBank/DDBJ databases">
        <authorList>
            <person name="Tang B."/>
            <person name="Yu Y."/>
        </authorList>
    </citation>
    <scope>NUCLEOTIDE SEQUENCE [LARGE SCALE GENOMIC DNA]</scope>
    <source>
        <strain evidence="1 2">DSM 7029</strain>
    </source>
</reference>
<organism evidence="1 2">
    <name type="scientific">Caldimonas brevitalea</name>
    <dbReference type="NCBI Taxonomy" id="413882"/>
    <lineage>
        <taxon>Bacteria</taxon>
        <taxon>Pseudomonadati</taxon>
        <taxon>Pseudomonadota</taxon>
        <taxon>Betaproteobacteria</taxon>
        <taxon>Burkholderiales</taxon>
        <taxon>Sphaerotilaceae</taxon>
        <taxon>Caldimonas</taxon>
    </lineage>
</organism>
<dbReference type="AlphaFoldDB" id="A0A0G3BX77"/>
<dbReference type="Gene3D" id="1.20.120.1620">
    <property type="match status" value="1"/>
</dbReference>
<evidence type="ECO:0000313" key="1">
    <source>
        <dbReference type="EMBL" id="AKJ31971.1"/>
    </source>
</evidence>